<accession>A0ABY4CED9</accession>
<dbReference type="Pfam" id="PF12679">
    <property type="entry name" value="ABC2_membrane_2"/>
    <property type="match status" value="1"/>
</dbReference>
<feature type="transmembrane region" description="Helical" evidence="1">
    <location>
        <begin position="160"/>
        <end position="186"/>
    </location>
</feature>
<keyword evidence="1" id="KW-0472">Membrane</keyword>
<evidence type="ECO:0000256" key="1">
    <source>
        <dbReference type="SAM" id="Phobius"/>
    </source>
</evidence>
<evidence type="ECO:0000313" key="2">
    <source>
        <dbReference type="EMBL" id="UOF88892.1"/>
    </source>
</evidence>
<evidence type="ECO:0000313" key="3">
    <source>
        <dbReference type="Proteomes" id="UP000830167"/>
    </source>
</evidence>
<dbReference type="EMBL" id="CP089291">
    <property type="protein sequence ID" value="UOF88892.1"/>
    <property type="molecule type" value="Genomic_DNA"/>
</dbReference>
<feature type="transmembrane region" description="Helical" evidence="1">
    <location>
        <begin position="21"/>
        <end position="38"/>
    </location>
</feature>
<sequence length="330" mass="36533">MVQFLYLIENEAIKLSKRRRFLLVNLIVIVLIALFAYGQKLADEQLFARVGTTQWKPVIRQQIYDLQNRQKSLYIPEERKKTYQVQVQQLQYELDHDINPLAPGSAAFVRIFMNLSISLLLPLIVVTLAADLISSEWGEGTIKALLTRPIARWKILLSKLLTLLLYVSLLLMTIGVLATGIGSLFFGWGGWDMPVATGFQVINGQLDTSQVMNIPQWQFIMESYGLGFVVAMSIGLVTCAVSIIVRNTAATMGILLAAVIAGNILSRLASSWVAVKYLFSVNLGLTGYLSGQLPPIAGMSLPFSIGVLAVWSLLALVVSFVVFMHRDILA</sequence>
<proteinExistence type="predicted"/>
<feature type="transmembrane region" description="Helical" evidence="1">
    <location>
        <begin position="252"/>
        <end position="279"/>
    </location>
</feature>
<name>A0ABY4CED9_9BACL</name>
<keyword evidence="1" id="KW-1133">Transmembrane helix</keyword>
<dbReference type="Proteomes" id="UP000830167">
    <property type="component" value="Chromosome"/>
</dbReference>
<protein>
    <submittedName>
        <fullName evidence="2">ABC transporter permease</fullName>
    </submittedName>
</protein>
<reference evidence="2" key="1">
    <citation type="submission" date="2021-12" db="EMBL/GenBank/DDBJ databases">
        <title>Alicyclobacillaceae gen. nov., sp. nov., isolated from chalcocite enrichment system.</title>
        <authorList>
            <person name="Jiang Z."/>
        </authorList>
    </citation>
    <scope>NUCLEOTIDE SEQUENCE</scope>
    <source>
        <strain evidence="2">MYW30-H2</strain>
    </source>
</reference>
<feature type="transmembrane region" description="Helical" evidence="1">
    <location>
        <begin position="299"/>
        <end position="324"/>
    </location>
</feature>
<dbReference type="PANTHER" id="PTHR37305">
    <property type="entry name" value="INTEGRAL MEMBRANE PROTEIN-RELATED"/>
    <property type="match status" value="1"/>
</dbReference>
<keyword evidence="3" id="KW-1185">Reference proteome</keyword>
<feature type="transmembrane region" description="Helical" evidence="1">
    <location>
        <begin position="111"/>
        <end position="133"/>
    </location>
</feature>
<organism evidence="2 3">
    <name type="scientific">Fodinisporobacter ferrooxydans</name>
    <dbReference type="NCBI Taxonomy" id="2901836"/>
    <lineage>
        <taxon>Bacteria</taxon>
        <taxon>Bacillati</taxon>
        <taxon>Bacillota</taxon>
        <taxon>Bacilli</taxon>
        <taxon>Bacillales</taxon>
        <taxon>Alicyclobacillaceae</taxon>
        <taxon>Fodinisporobacter</taxon>
    </lineage>
</organism>
<dbReference type="PANTHER" id="PTHR37305:SF2">
    <property type="entry name" value="BACITRACIN TRANSPORT PERMEASE PROTEIN BCRB"/>
    <property type="match status" value="1"/>
</dbReference>
<feature type="transmembrane region" description="Helical" evidence="1">
    <location>
        <begin position="224"/>
        <end position="245"/>
    </location>
</feature>
<keyword evidence="1" id="KW-0812">Transmembrane</keyword>
<gene>
    <name evidence="2" type="ORF">LSG31_13190</name>
</gene>